<sequence length="59" mass="6656">MSVHAISTKFELWFSSFTLSEFRSVAVDSDRFSKKCRSIPPFLIASEAILGFVKQIALD</sequence>
<gene>
    <name evidence="1" type="ORF">Sjap_014538</name>
</gene>
<evidence type="ECO:0000313" key="1">
    <source>
        <dbReference type="EMBL" id="KAK9115591.1"/>
    </source>
</evidence>
<reference evidence="1 2" key="1">
    <citation type="submission" date="2024-01" db="EMBL/GenBank/DDBJ databases">
        <title>Genome assemblies of Stephania.</title>
        <authorList>
            <person name="Yang L."/>
        </authorList>
    </citation>
    <scope>NUCLEOTIDE SEQUENCE [LARGE SCALE GENOMIC DNA]</scope>
    <source>
        <strain evidence="1">QJT</strain>
        <tissue evidence="1">Leaf</tissue>
    </source>
</reference>
<dbReference type="EMBL" id="JBBNAE010000006">
    <property type="protein sequence ID" value="KAK9115591.1"/>
    <property type="molecule type" value="Genomic_DNA"/>
</dbReference>
<dbReference type="AlphaFoldDB" id="A0AAP0IIX1"/>
<evidence type="ECO:0000313" key="2">
    <source>
        <dbReference type="Proteomes" id="UP001417504"/>
    </source>
</evidence>
<accession>A0AAP0IIX1</accession>
<dbReference type="Proteomes" id="UP001417504">
    <property type="component" value="Unassembled WGS sequence"/>
</dbReference>
<keyword evidence="2" id="KW-1185">Reference proteome</keyword>
<comment type="caution">
    <text evidence="1">The sequence shown here is derived from an EMBL/GenBank/DDBJ whole genome shotgun (WGS) entry which is preliminary data.</text>
</comment>
<proteinExistence type="predicted"/>
<name>A0AAP0IIX1_9MAGN</name>
<organism evidence="1 2">
    <name type="scientific">Stephania japonica</name>
    <dbReference type="NCBI Taxonomy" id="461633"/>
    <lineage>
        <taxon>Eukaryota</taxon>
        <taxon>Viridiplantae</taxon>
        <taxon>Streptophyta</taxon>
        <taxon>Embryophyta</taxon>
        <taxon>Tracheophyta</taxon>
        <taxon>Spermatophyta</taxon>
        <taxon>Magnoliopsida</taxon>
        <taxon>Ranunculales</taxon>
        <taxon>Menispermaceae</taxon>
        <taxon>Menispermoideae</taxon>
        <taxon>Cissampelideae</taxon>
        <taxon>Stephania</taxon>
    </lineage>
</organism>
<protein>
    <submittedName>
        <fullName evidence="1">Uncharacterized protein</fullName>
    </submittedName>
</protein>